<comment type="caution">
    <text evidence="3">The sequence shown here is derived from an EMBL/GenBank/DDBJ whole genome shotgun (WGS) entry which is preliminary data.</text>
</comment>
<organism evidence="3 4">
    <name type="scientific">Nocardia pseudobrasiliensis</name>
    <dbReference type="NCBI Taxonomy" id="45979"/>
    <lineage>
        <taxon>Bacteria</taxon>
        <taxon>Bacillati</taxon>
        <taxon>Actinomycetota</taxon>
        <taxon>Actinomycetes</taxon>
        <taxon>Mycobacteriales</taxon>
        <taxon>Nocardiaceae</taxon>
        <taxon>Nocardia</taxon>
    </lineage>
</organism>
<reference evidence="3 4" key="1">
    <citation type="submission" date="2018-07" db="EMBL/GenBank/DDBJ databases">
        <title>Genomic Encyclopedia of Type Strains, Phase IV (KMG-IV): sequencing the most valuable type-strain genomes for metagenomic binning, comparative biology and taxonomic classification.</title>
        <authorList>
            <person name="Goeker M."/>
        </authorList>
    </citation>
    <scope>NUCLEOTIDE SEQUENCE [LARGE SCALE GENOMIC DNA]</scope>
    <source>
        <strain evidence="3 4">DSM 44290</strain>
    </source>
</reference>
<evidence type="ECO:0000256" key="1">
    <source>
        <dbReference type="SAM" id="MobiDB-lite"/>
    </source>
</evidence>
<dbReference type="STRING" id="1210086.GCA_001613105_04669"/>
<dbReference type="EMBL" id="QQBC01000003">
    <property type="protein sequence ID" value="RDI67090.1"/>
    <property type="molecule type" value="Genomic_DNA"/>
</dbReference>
<evidence type="ECO:0000313" key="3">
    <source>
        <dbReference type="EMBL" id="RDI67090.1"/>
    </source>
</evidence>
<keyword evidence="4" id="KW-1185">Reference proteome</keyword>
<protein>
    <submittedName>
        <fullName evidence="3">Uncharacterized protein</fullName>
    </submittedName>
</protein>
<evidence type="ECO:0000256" key="2">
    <source>
        <dbReference type="SAM" id="Phobius"/>
    </source>
</evidence>
<keyword evidence="2" id="KW-1133">Transmembrane helix</keyword>
<keyword evidence="2" id="KW-0472">Membrane</keyword>
<gene>
    <name evidence="3" type="ORF">DFR76_103161</name>
</gene>
<name>A0A370I8Z2_9NOCA</name>
<evidence type="ECO:0000313" key="4">
    <source>
        <dbReference type="Proteomes" id="UP000254869"/>
    </source>
</evidence>
<sequence>MAATPRWVRRNRFVAWVSYFCVLIGFATLALALTAAGTGHTRWAVVAGGICATAFVLGFTSIGTTVHRDHVDHHATPNLLADPWQRTPPFAARREPARREHPHRNG</sequence>
<dbReference type="Proteomes" id="UP000254869">
    <property type="component" value="Unassembled WGS sequence"/>
</dbReference>
<dbReference type="AlphaFoldDB" id="A0A370I8Z2"/>
<feature type="transmembrane region" description="Helical" evidence="2">
    <location>
        <begin position="12"/>
        <end position="37"/>
    </location>
</feature>
<proteinExistence type="predicted"/>
<accession>A0A370I8Z2</accession>
<feature type="transmembrane region" description="Helical" evidence="2">
    <location>
        <begin position="43"/>
        <end position="62"/>
    </location>
</feature>
<feature type="region of interest" description="Disordered" evidence="1">
    <location>
        <begin position="77"/>
        <end position="106"/>
    </location>
</feature>
<keyword evidence="2" id="KW-0812">Transmembrane</keyword>